<dbReference type="Gene3D" id="1.10.3730.10">
    <property type="entry name" value="ProC C-terminal domain-like"/>
    <property type="match status" value="1"/>
</dbReference>
<dbReference type="PANTHER" id="PTHR11645">
    <property type="entry name" value="PYRROLINE-5-CARBOXYLATE REDUCTASE"/>
    <property type="match status" value="1"/>
</dbReference>
<evidence type="ECO:0000256" key="6">
    <source>
        <dbReference type="ARBA" id="ARBA00022490"/>
    </source>
</evidence>
<dbReference type="OrthoDB" id="10263291at2759"/>
<keyword evidence="9 13" id="KW-0521">NADP</keyword>
<dbReference type="InterPro" id="IPR028939">
    <property type="entry name" value="P5C_Rdtase_cat_N"/>
</dbReference>
<dbReference type="Pfam" id="PF03807">
    <property type="entry name" value="F420_oxidored"/>
    <property type="match status" value="1"/>
</dbReference>
<dbReference type="InterPro" id="IPR000304">
    <property type="entry name" value="Pyrroline-COOH_reductase"/>
</dbReference>
<keyword evidence="8" id="KW-0641">Proline biosynthesis</keyword>
<dbReference type="EMBL" id="MU826842">
    <property type="protein sequence ID" value="KAJ7371735.1"/>
    <property type="molecule type" value="Genomic_DNA"/>
</dbReference>
<organism evidence="16 17">
    <name type="scientific">Desmophyllum pertusum</name>
    <dbReference type="NCBI Taxonomy" id="174260"/>
    <lineage>
        <taxon>Eukaryota</taxon>
        <taxon>Metazoa</taxon>
        <taxon>Cnidaria</taxon>
        <taxon>Anthozoa</taxon>
        <taxon>Hexacorallia</taxon>
        <taxon>Scleractinia</taxon>
        <taxon>Caryophylliina</taxon>
        <taxon>Caryophylliidae</taxon>
        <taxon>Desmophyllum</taxon>
    </lineage>
</organism>
<dbReference type="FunFam" id="3.40.50.720:FF:000190">
    <property type="entry name" value="Pyrroline-5-carboxylate reductase"/>
    <property type="match status" value="1"/>
</dbReference>
<dbReference type="GO" id="GO:0004735">
    <property type="term" value="F:pyrroline-5-carboxylate reductase activity"/>
    <property type="evidence" value="ECO:0007669"/>
    <property type="project" value="UniProtKB-EC"/>
</dbReference>
<evidence type="ECO:0000259" key="14">
    <source>
        <dbReference type="Pfam" id="PF03807"/>
    </source>
</evidence>
<dbReference type="EC" id="1.5.1.2" evidence="4"/>
<keyword evidence="6" id="KW-0963">Cytoplasm</keyword>
<dbReference type="GO" id="GO:0055129">
    <property type="term" value="P:L-proline biosynthetic process"/>
    <property type="evidence" value="ECO:0007669"/>
    <property type="project" value="TreeGrafter"/>
</dbReference>
<comment type="subcellular location">
    <subcellularLocation>
        <location evidence="1">Cytoplasm</location>
    </subcellularLocation>
</comment>
<evidence type="ECO:0000313" key="17">
    <source>
        <dbReference type="Proteomes" id="UP001163046"/>
    </source>
</evidence>
<proteinExistence type="inferred from homology"/>
<evidence type="ECO:0000256" key="5">
    <source>
        <dbReference type="ARBA" id="ARBA00021413"/>
    </source>
</evidence>
<feature type="binding site" evidence="13">
    <location>
        <position position="58"/>
    </location>
    <ligand>
        <name>NADPH</name>
        <dbReference type="ChEBI" id="CHEBI:57783"/>
    </ligand>
</feature>
<comment type="pathway">
    <text evidence="2">Amino-acid biosynthesis; L-proline biosynthesis; L-proline from L-glutamate 5-semialdehyde: step 1/1.</text>
</comment>
<name>A0A9W9YYH7_9CNID</name>
<comment type="caution">
    <text evidence="16">The sequence shown here is derived from an EMBL/GenBank/DDBJ whole genome shotgun (WGS) entry which is preliminary data.</text>
</comment>
<keyword evidence="17" id="KW-1185">Reference proteome</keyword>
<dbReference type="InterPro" id="IPR008927">
    <property type="entry name" value="6-PGluconate_DH-like_C_sf"/>
</dbReference>
<dbReference type="HAMAP" id="MF_01925">
    <property type="entry name" value="P5C_reductase"/>
    <property type="match status" value="1"/>
</dbReference>
<dbReference type="Gene3D" id="3.40.50.720">
    <property type="entry name" value="NAD(P)-binding Rossmann-like Domain"/>
    <property type="match status" value="1"/>
</dbReference>
<evidence type="ECO:0000259" key="15">
    <source>
        <dbReference type="Pfam" id="PF14748"/>
    </source>
</evidence>
<feature type="domain" description="Pyrroline-5-carboxylate reductase catalytic N-terminal" evidence="14">
    <location>
        <begin position="7"/>
        <end position="100"/>
    </location>
</feature>
<sequence length="272" mass="29007">MSLIPSLGFIGAGKVAKIMAQGFISAGIIKANEIFASSIAETDLEHFRNMGCNATNDNKLVMKESKLVFLATQAKVFPQVFKEISPVVTRNHLLASIAAGVTLEQLQNSLPDQTRVVRMMLNSAVQFREGVTAAAYGKFTQDEDITLFHELMSSVGYCAEVKEDLMDLMTALTGGGPAYMYVVIDALADGAVRAGLNRQEAVKLVAQTAAGAAQMVIQSGKHIGELKDSVCTAGGSTIAGINALEDRGLRGALMRAIHDATDRAKEIRKNST</sequence>
<comment type="similarity">
    <text evidence="3">Belongs to the pyrroline-5-carboxylate reductase family.</text>
</comment>
<dbReference type="InterPro" id="IPR036291">
    <property type="entry name" value="NAD(P)-bd_dom_sf"/>
</dbReference>
<feature type="binding site" evidence="13">
    <location>
        <position position="38"/>
    </location>
    <ligand>
        <name>NADP(+)</name>
        <dbReference type="ChEBI" id="CHEBI:58349"/>
    </ligand>
</feature>
<dbReference type="PIRSF" id="PIRSF000193">
    <property type="entry name" value="Pyrrol-5-carb_rd"/>
    <property type="match status" value="1"/>
</dbReference>
<comment type="catalytic activity">
    <reaction evidence="12">
        <text>L-proline + NADP(+) = (S)-1-pyrroline-5-carboxylate + NADPH + 2 H(+)</text>
        <dbReference type="Rhea" id="RHEA:14109"/>
        <dbReference type="ChEBI" id="CHEBI:15378"/>
        <dbReference type="ChEBI" id="CHEBI:17388"/>
        <dbReference type="ChEBI" id="CHEBI:57783"/>
        <dbReference type="ChEBI" id="CHEBI:58349"/>
        <dbReference type="ChEBI" id="CHEBI:60039"/>
        <dbReference type="EC" id="1.5.1.2"/>
    </reaction>
</comment>
<dbReference type="PANTHER" id="PTHR11645:SF62">
    <property type="entry name" value="PYRROLINE-5-CARBOXYLATE REDUCTASE"/>
    <property type="match status" value="1"/>
</dbReference>
<evidence type="ECO:0000256" key="12">
    <source>
        <dbReference type="ARBA" id="ARBA00052690"/>
    </source>
</evidence>
<evidence type="ECO:0000256" key="10">
    <source>
        <dbReference type="ARBA" id="ARBA00023002"/>
    </source>
</evidence>
<dbReference type="NCBIfam" id="TIGR00112">
    <property type="entry name" value="proC"/>
    <property type="match status" value="1"/>
</dbReference>
<feature type="domain" description="Pyrroline-5-carboxylate reductase dimerisation" evidence="15">
    <location>
        <begin position="163"/>
        <end position="266"/>
    </location>
</feature>
<evidence type="ECO:0000256" key="1">
    <source>
        <dbReference type="ARBA" id="ARBA00004496"/>
    </source>
</evidence>
<comment type="catalytic activity">
    <reaction evidence="11">
        <text>L-proline + NAD(+) = (S)-1-pyrroline-5-carboxylate + NADH + 2 H(+)</text>
        <dbReference type="Rhea" id="RHEA:14105"/>
        <dbReference type="ChEBI" id="CHEBI:15378"/>
        <dbReference type="ChEBI" id="CHEBI:17388"/>
        <dbReference type="ChEBI" id="CHEBI:57540"/>
        <dbReference type="ChEBI" id="CHEBI:57945"/>
        <dbReference type="ChEBI" id="CHEBI:60039"/>
        <dbReference type="EC" id="1.5.1.2"/>
    </reaction>
</comment>
<evidence type="ECO:0000256" key="13">
    <source>
        <dbReference type="PIRSR" id="PIRSR000193-1"/>
    </source>
</evidence>
<dbReference type="FunFam" id="1.10.3730.10:FF:000001">
    <property type="entry name" value="Pyrroline-5-carboxylate reductase"/>
    <property type="match status" value="1"/>
</dbReference>
<keyword evidence="7" id="KW-0028">Amino-acid biosynthesis</keyword>
<protein>
    <recommendedName>
        <fullName evidence="5">Pyrroline-5-carboxylate reductase</fullName>
        <ecNumber evidence="4">1.5.1.2</ecNumber>
    </recommendedName>
</protein>
<evidence type="ECO:0000256" key="7">
    <source>
        <dbReference type="ARBA" id="ARBA00022605"/>
    </source>
</evidence>
<evidence type="ECO:0000256" key="11">
    <source>
        <dbReference type="ARBA" id="ARBA00050547"/>
    </source>
</evidence>
<evidence type="ECO:0000256" key="8">
    <source>
        <dbReference type="ARBA" id="ARBA00022650"/>
    </source>
</evidence>
<evidence type="ECO:0000256" key="9">
    <source>
        <dbReference type="ARBA" id="ARBA00022857"/>
    </source>
</evidence>
<gene>
    <name evidence="16" type="ORF">OS493_023071</name>
</gene>
<accession>A0A9W9YYH7</accession>
<dbReference type="Proteomes" id="UP001163046">
    <property type="component" value="Unassembled WGS sequence"/>
</dbReference>
<evidence type="ECO:0000256" key="3">
    <source>
        <dbReference type="ARBA" id="ARBA00005525"/>
    </source>
</evidence>
<keyword evidence="10" id="KW-0560">Oxidoreductase</keyword>
<evidence type="ECO:0000256" key="4">
    <source>
        <dbReference type="ARBA" id="ARBA00012855"/>
    </source>
</evidence>
<evidence type="ECO:0000256" key="2">
    <source>
        <dbReference type="ARBA" id="ARBA00005205"/>
    </source>
</evidence>
<dbReference type="Pfam" id="PF14748">
    <property type="entry name" value="P5CR_dimer"/>
    <property type="match status" value="1"/>
</dbReference>
<dbReference type="InterPro" id="IPR029036">
    <property type="entry name" value="P5CR_dimer"/>
</dbReference>
<dbReference type="SUPFAM" id="SSF51735">
    <property type="entry name" value="NAD(P)-binding Rossmann-fold domains"/>
    <property type="match status" value="1"/>
</dbReference>
<dbReference type="SUPFAM" id="SSF48179">
    <property type="entry name" value="6-phosphogluconate dehydrogenase C-terminal domain-like"/>
    <property type="match status" value="1"/>
</dbReference>
<evidence type="ECO:0000313" key="16">
    <source>
        <dbReference type="EMBL" id="KAJ7371735.1"/>
    </source>
</evidence>
<reference evidence="16" key="1">
    <citation type="submission" date="2023-01" db="EMBL/GenBank/DDBJ databases">
        <title>Genome assembly of the deep-sea coral Lophelia pertusa.</title>
        <authorList>
            <person name="Herrera S."/>
            <person name="Cordes E."/>
        </authorList>
    </citation>
    <scope>NUCLEOTIDE SEQUENCE</scope>
    <source>
        <strain evidence="16">USNM1676648</strain>
        <tissue evidence="16">Polyp</tissue>
    </source>
</reference>
<dbReference type="GO" id="GO:0005737">
    <property type="term" value="C:cytoplasm"/>
    <property type="evidence" value="ECO:0007669"/>
    <property type="project" value="UniProtKB-SubCell"/>
</dbReference>
<dbReference type="AlphaFoldDB" id="A0A9W9YYH7"/>